<dbReference type="Proteomes" id="UP000037035">
    <property type="component" value="Unassembled WGS sequence"/>
</dbReference>
<evidence type="ECO:0000313" key="2">
    <source>
        <dbReference type="Proteomes" id="UP000037035"/>
    </source>
</evidence>
<organism evidence="1 2">
    <name type="scientific">Puccinia sorghi</name>
    <dbReference type="NCBI Taxonomy" id="27349"/>
    <lineage>
        <taxon>Eukaryota</taxon>
        <taxon>Fungi</taxon>
        <taxon>Dikarya</taxon>
        <taxon>Basidiomycota</taxon>
        <taxon>Pucciniomycotina</taxon>
        <taxon>Pucciniomycetes</taxon>
        <taxon>Pucciniales</taxon>
        <taxon>Pucciniaceae</taxon>
        <taxon>Puccinia</taxon>
    </lineage>
</organism>
<evidence type="ECO:0000313" key="1">
    <source>
        <dbReference type="EMBL" id="KNZ54683.1"/>
    </source>
</evidence>
<proteinExistence type="predicted"/>
<gene>
    <name evidence="1" type="ORF">VP01_2886g6</name>
</gene>
<evidence type="ECO:0008006" key="3">
    <source>
        <dbReference type="Google" id="ProtNLM"/>
    </source>
</evidence>
<sequence length="64" mass="6791">NVLGVCNFSFQFTYLLVGWEGSAHNAQVLALAKTNDLNIPNGSFYLAAAGYGLAQGIHVPYCAV</sequence>
<name>A0A0L6V1M7_9BASI</name>
<accession>A0A0L6V1M7</accession>
<protein>
    <recommendedName>
        <fullName evidence="3">DDE Tnp4 domain-containing protein</fullName>
    </recommendedName>
</protein>
<dbReference type="AlphaFoldDB" id="A0A0L6V1M7"/>
<dbReference type="EMBL" id="LAVV01007819">
    <property type="protein sequence ID" value="KNZ54683.1"/>
    <property type="molecule type" value="Genomic_DNA"/>
</dbReference>
<keyword evidence="2" id="KW-1185">Reference proteome</keyword>
<comment type="caution">
    <text evidence="1">The sequence shown here is derived from an EMBL/GenBank/DDBJ whole genome shotgun (WGS) entry which is preliminary data.</text>
</comment>
<dbReference type="VEuPathDB" id="FungiDB:VP01_2886g6"/>
<feature type="non-terminal residue" evidence="1">
    <location>
        <position position="1"/>
    </location>
</feature>
<reference evidence="1 2" key="1">
    <citation type="submission" date="2015-08" db="EMBL/GenBank/DDBJ databases">
        <title>Next Generation Sequencing and Analysis of the Genome of Puccinia sorghi L Schw, the Causal Agent of Maize Common Rust.</title>
        <authorList>
            <person name="Rochi L."/>
            <person name="Burguener G."/>
            <person name="Darino M."/>
            <person name="Turjanski A."/>
            <person name="Kreff E."/>
            <person name="Dieguez M.J."/>
            <person name="Sacco F."/>
        </authorList>
    </citation>
    <scope>NUCLEOTIDE SEQUENCE [LARGE SCALE GENOMIC DNA]</scope>
    <source>
        <strain evidence="1 2">RO10H11247</strain>
    </source>
</reference>
<dbReference type="OrthoDB" id="2629668at2759"/>